<dbReference type="EMBL" id="SULG01000099">
    <property type="protein sequence ID" value="TLD40468.1"/>
    <property type="molecule type" value="Genomic_DNA"/>
</dbReference>
<dbReference type="AlphaFoldDB" id="A0A533Q772"/>
<reference evidence="1 2" key="1">
    <citation type="submission" date="2019-04" db="EMBL/GenBank/DDBJ databases">
        <title>Genome of a novel bacterium Candidatus Jettenia ecosi reconstructed from metagenome of an anammox bioreactor.</title>
        <authorList>
            <person name="Mardanov A.V."/>
            <person name="Beletsky A.V."/>
            <person name="Ravin N.V."/>
            <person name="Botchkova E.A."/>
            <person name="Litti Y.V."/>
            <person name="Nozhevnikova A.N."/>
        </authorList>
    </citation>
    <scope>NUCLEOTIDE SEQUENCE [LARGE SCALE GENOMIC DNA]</scope>
    <source>
        <strain evidence="1">J2</strain>
    </source>
</reference>
<comment type="caution">
    <text evidence="1">The sequence shown here is derived from an EMBL/GenBank/DDBJ whole genome shotgun (WGS) entry which is preliminary data.</text>
</comment>
<sequence>MPDIRFRIFFDNNPATREQLERVEEITVEQEVDMAWEARIQIPVYLDNNGNWVGEDERFMKSFSRLRVEIQVDTLPFTPLIDGPVVKYDNQKSSKPGESMIIMIVQDDSVYLNRRESVVRFENMSDHEIAMQIFRSIEQIASFDIEAASRPPGTLSPNVVQRSTEMQLLRFLARRQGKHAYVLPGSEPGLSIGCFKDFPAQTDGLPPLILLGKDRNIETFHIKNNVQRPATVRAATISICDKAVMKATTHFNKIDLLGEAAPWLENEADKAVQILPPYQGESVDLDHTVTAEAANLSYAFEATGSILDHFYPGVLQPYRVVSVLGGNSRLSGNYLMSKVTHTLTRSVYSQSFTVRRNAQSERFDSSFHKLAEGMATNLVRSIF</sequence>
<protein>
    <recommendedName>
        <fullName evidence="3">Phage protein D</fullName>
    </recommendedName>
</protein>
<evidence type="ECO:0008006" key="3">
    <source>
        <dbReference type="Google" id="ProtNLM"/>
    </source>
</evidence>
<accession>A0A533Q772</accession>
<evidence type="ECO:0000313" key="2">
    <source>
        <dbReference type="Proteomes" id="UP000319783"/>
    </source>
</evidence>
<gene>
    <name evidence="1" type="ORF">JETT_3280</name>
</gene>
<proteinExistence type="predicted"/>
<organism evidence="1 2">
    <name type="scientific">Candidatus Jettenia ecosi</name>
    <dbReference type="NCBI Taxonomy" id="2494326"/>
    <lineage>
        <taxon>Bacteria</taxon>
        <taxon>Pseudomonadati</taxon>
        <taxon>Planctomycetota</taxon>
        <taxon>Candidatus Brocadiia</taxon>
        <taxon>Candidatus Brocadiales</taxon>
        <taxon>Candidatus Brocadiaceae</taxon>
        <taxon>Candidatus Jettenia</taxon>
    </lineage>
</organism>
<name>A0A533Q772_9BACT</name>
<evidence type="ECO:0000313" key="1">
    <source>
        <dbReference type="EMBL" id="TLD40468.1"/>
    </source>
</evidence>
<dbReference type="Proteomes" id="UP000319783">
    <property type="component" value="Unassembled WGS sequence"/>
</dbReference>